<evidence type="ECO:0000256" key="5">
    <source>
        <dbReference type="ARBA" id="ARBA00022490"/>
    </source>
</evidence>
<dbReference type="CDD" id="cd18803">
    <property type="entry name" value="SF2_C_secA"/>
    <property type="match status" value="1"/>
</dbReference>
<dbReference type="PRINTS" id="PR00906">
    <property type="entry name" value="SECA"/>
</dbReference>
<evidence type="ECO:0000256" key="3">
    <source>
        <dbReference type="ARBA" id="ARBA00022448"/>
    </source>
</evidence>
<feature type="region of interest" description="Disordered" evidence="14">
    <location>
        <begin position="845"/>
        <end position="900"/>
    </location>
</feature>
<feature type="domain" description="Helicase C-terminal" evidence="16">
    <location>
        <begin position="436"/>
        <end position="647"/>
    </location>
</feature>
<proteinExistence type="inferred from homology"/>
<evidence type="ECO:0000259" key="16">
    <source>
        <dbReference type="PROSITE" id="PS51194"/>
    </source>
</evidence>
<evidence type="ECO:0000256" key="1">
    <source>
        <dbReference type="ARBA" id="ARBA00004413"/>
    </source>
</evidence>
<dbReference type="GO" id="GO:0006886">
    <property type="term" value="P:intracellular protein transport"/>
    <property type="evidence" value="ECO:0007669"/>
    <property type="project" value="InterPro"/>
</dbReference>
<dbReference type="GO" id="GO:0046872">
    <property type="term" value="F:metal ion binding"/>
    <property type="evidence" value="ECO:0007669"/>
    <property type="project" value="UniProtKB-KW"/>
</dbReference>
<keyword evidence="11" id="KW-1278">Translocase</keyword>
<dbReference type="NCBIfam" id="TIGR00963">
    <property type="entry name" value="secA"/>
    <property type="match status" value="1"/>
</dbReference>
<dbReference type="PROSITE" id="PS51196">
    <property type="entry name" value="SECA_MOTOR_DEAD"/>
    <property type="match status" value="1"/>
</dbReference>
<dbReference type="NCBIfam" id="NF009538">
    <property type="entry name" value="PRK12904.1"/>
    <property type="match status" value="1"/>
</dbReference>
<evidence type="ECO:0000313" key="18">
    <source>
        <dbReference type="EMBL" id="SUZ55587.1"/>
    </source>
</evidence>
<feature type="domain" description="Helicase ATP-binding" evidence="15">
    <location>
        <begin position="87"/>
        <end position="245"/>
    </location>
</feature>
<keyword evidence="8" id="KW-0862">Zinc</keyword>
<evidence type="ECO:0000256" key="8">
    <source>
        <dbReference type="ARBA" id="ARBA00022833"/>
    </source>
</evidence>
<dbReference type="SUPFAM" id="SSF52540">
    <property type="entry name" value="P-loop containing nucleoside triphosphate hydrolases"/>
    <property type="match status" value="2"/>
</dbReference>
<dbReference type="Gene3D" id="3.40.50.300">
    <property type="entry name" value="P-loop containing nucleotide triphosphate hydrolases"/>
    <property type="match status" value="2"/>
</dbReference>
<dbReference type="Pfam" id="PF21090">
    <property type="entry name" value="P-loop_SecA"/>
    <property type="match status" value="1"/>
</dbReference>
<keyword evidence="3" id="KW-0813">Transport</keyword>
<dbReference type="PANTHER" id="PTHR30612">
    <property type="entry name" value="SECA INNER MEMBRANE COMPONENT OF SEC PROTEIN SECRETION SYSTEM"/>
    <property type="match status" value="1"/>
</dbReference>
<dbReference type="PROSITE" id="PS51192">
    <property type="entry name" value="HELICASE_ATP_BIND_1"/>
    <property type="match status" value="1"/>
</dbReference>
<evidence type="ECO:0000256" key="4">
    <source>
        <dbReference type="ARBA" id="ARBA00022475"/>
    </source>
</evidence>
<name>A0A381NM41_9ZZZZ</name>
<sequence length="900" mass="102429">MNILGKIFGSKTGKKLKKIEPLVKSINKLEENFSALSDSELSALREDFIKRYQSEESLDDLLSEAFAVTREVAKRKLNLRHFDCQLLGGIALHNCQIAEMATGEGKTLVATLPAYLNSFTERKVVLVTVNDYLAKRDAEWMKPIYEGLGMTVAFVVSGQSMEERKAAYQADVIYATNNELGFDFLRNNMAITQEERVMTDFYFAIVDEVDSILIDEARTPLVISGAAEDTSKIYTQIARFIPELKQQEVSEDEEGNKVIKEEGHFLIDEKSRQVELTELGHDHVEKLLQSADLLNEQKSLYSSANLRLLHYIQSSLRAHFLFQKDVDYLVQENQVVLIDDNTGRAMPGRRLGDGLHQAIEQKEGVPIQMESQTLASCTFQNYFRQYEKLAGMTGTASTESQEFMEIYNLSVLEIPTNQPMIREDNNDVVYLTEKEKFEAVVKEIEEFRNKGNPVLVGTASLESSEVVSDLLKQKNINHQVLNAKNHAREAEIIAQAGQSGIVTIATNMAGRGTDIVLGGNWEAELGKQEEGNNISKEKIYSDWQERNRKVIDCGGLHVIGTERNESRRIDNQLRGRSGRQGDPGSSKFYLSLEDSLMRIFASDQVKNMMQGLGLEDGEAIEHRMLSGAIQRAQKRVEGRNFDIRKLLLEYDDMANEQRQIVYSQRNSVLESEDISELLDSMRQTVIENEINEFIPEQVPVLQWDIKGLETSVHNNFGLQIPLQEWLESDSNLNEQDISEKIYSATTASYRTKGESIGPVMRDFEKQILLQIIDNAWKEHLGSVDYLRQGIGLRSYGSRNPKLEFRKESFALFEELLENIRVEATRFLARVEIEVDAPEELERVQKLGRKKTVEHQNSESAFGSDEVEKKSQPQSPQSQEQGNRRLRRYEAKMARKKADKK</sequence>
<reference evidence="18" key="1">
    <citation type="submission" date="2018-05" db="EMBL/GenBank/DDBJ databases">
        <authorList>
            <person name="Lanie J.A."/>
            <person name="Ng W.-L."/>
            <person name="Kazmierczak K.M."/>
            <person name="Andrzejewski T.M."/>
            <person name="Davidsen T.M."/>
            <person name="Wayne K.J."/>
            <person name="Tettelin H."/>
            <person name="Glass J.I."/>
            <person name="Rusch D."/>
            <person name="Podicherti R."/>
            <person name="Tsui H.-C.T."/>
            <person name="Winkler M.E."/>
        </authorList>
    </citation>
    <scope>NUCLEOTIDE SEQUENCE</scope>
</reference>
<dbReference type="InterPro" id="IPR020937">
    <property type="entry name" value="SecA_CS"/>
</dbReference>
<evidence type="ECO:0000256" key="2">
    <source>
        <dbReference type="ARBA" id="ARBA00007650"/>
    </source>
</evidence>
<dbReference type="GO" id="GO:0005829">
    <property type="term" value="C:cytosol"/>
    <property type="evidence" value="ECO:0007669"/>
    <property type="project" value="TreeGrafter"/>
</dbReference>
<keyword evidence="6" id="KW-0479">Metal-binding</keyword>
<comment type="subcellular location">
    <subcellularLocation>
        <location evidence="1">Cell membrane</location>
        <topology evidence="1">Peripheral membrane protein</topology>
        <orientation evidence="1">Cytoplasmic side</orientation>
    </subcellularLocation>
</comment>
<dbReference type="EMBL" id="UINC01000449">
    <property type="protein sequence ID" value="SUZ55587.1"/>
    <property type="molecule type" value="Genomic_DNA"/>
</dbReference>
<dbReference type="PANTHER" id="PTHR30612:SF0">
    <property type="entry name" value="CHLOROPLAST PROTEIN-TRANSPORTING ATPASE"/>
    <property type="match status" value="1"/>
</dbReference>
<dbReference type="Pfam" id="PF07516">
    <property type="entry name" value="SecA_SW"/>
    <property type="match status" value="1"/>
</dbReference>
<dbReference type="Pfam" id="PF07517">
    <property type="entry name" value="SecA_DEAD"/>
    <property type="match status" value="1"/>
</dbReference>
<dbReference type="InterPro" id="IPR011116">
    <property type="entry name" value="SecA_Wing/Scaffold"/>
</dbReference>
<evidence type="ECO:0000259" key="15">
    <source>
        <dbReference type="PROSITE" id="PS51192"/>
    </source>
</evidence>
<dbReference type="SMART" id="SM00958">
    <property type="entry name" value="SecA_PP_bind"/>
    <property type="match status" value="1"/>
</dbReference>
<dbReference type="InterPro" id="IPR001650">
    <property type="entry name" value="Helicase_C-like"/>
</dbReference>
<dbReference type="SUPFAM" id="SSF81886">
    <property type="entry name" value="Helical scaffold and wing domains of SecA"/>
    <property type="match status" value="1"/>
</dbReference>
<keyword evidence="10" id="KW-0653">Protein transport</keyword>
<dbReference type="InterPro" id="IPR027417">
    <property type="entry name" value="P-loop_NTPase"/>
</dbReference>
<feature type="compositionally biased region" description="Low complexity" evidence="14">
    <location>
        <begin position="871"/>
        <end position="880"/>
    </location>
</feature>
<feature type="domain" description="SecA family profile" evidence="17">
    <location>
        <begin position="1"/>
        <end position="621"/>
    </location>
</feature>
<comment type="similarity">
    <text evidence="2">Belongs to the SecA family.</text>
</comment>
<dbReference type="AlphaFoldDB" id="A0A381NM41"/>
<dbReference type="GO" id="GO:0043952">
    <property type="term" value="P:protein transport by the Sec complex"/>
    <property type="evidence" value="ECO:0007669"/>
    <property type="project" value="TreeGrafter"/>
</dbReference>
<evidence type="ECO:0000256" key="10">
    <source>
        <dbReference type="ARBA" id="ARBA00022927"/>
    </source>
</evidence>
<evidence type="ECO:0000256" key="14">
    <source>
        <dbReference type="SAM" id="MobiDB-lite"/>
    </source>
</evidence>
<accession>A0A381NM41</accession>
<dbReference type="PROSITE" id="PS51194">
    <property type="entry name" value="HELICASE_CTER"/>
    <property type="match status" value="1"/>
</dbReference>
<dbReference type="Pfam" id="PF01043">
    <property type="entry name" value="SecA_PP_bind"/>
    <property type="match status" value="1"/>
</dbReference>
<dbReference type="GO" id="GO:0017038">
    <property type="term" value="P:protein import"/>
    <property type="evidence" value="ECO:0007669"/>
    <property type="project" value="InterPro"/>
</dbReference>
<dbReference type="FunFam" id="1.10.3060.10:FF:000003">
    <property type="entry name" value="Protein translocase subunit SecA"/>
    <property type="match status" value="1"/>
</dbReference>
<evidence type="ECO:0000259" key="17">
    <source>
        <dbReference type="PROSITE" id="PS51196"/>
    </source>
</evidence>
<dbReference type="InterPro" id="IPR036266">
    <property type="entry name" value="SecA_Wing/Scaffold_sf"/>
</dbReference>
<dbReference type="InterPro" id="IPR011115">
    <property type="entry name" value="SecA_DEAD"/>
</dbReference>
<dbReference type="InterPro" id="IPR014018">
    <property type="entry name" value="SecA_motor_DEAD"/>
</dbReference>
<keyword evidence="12" id="KW-0811">Translocation</keyword>
<keyword evidence="13" id="KW-0472">Membrane</keyword>
<dbReference type="GO" id="GO:0031522">
    <property type="term" value="C:cell envelope Sec protein transport complex"/>
    <property type="evidence" value="ECO:0007669"/>
    <property type="project" value="TreeGrafter"/>
</dbReference>
<dbReference type="PROSITE" id="PS01312">
    <property type="entry name" value="SECA"/>
    <property type="match status" value="1"/>
</dbReference>
<organism evidence="18">
    <name type="scientific">marine metagenome</name>
    <dbReference type="NCBI Taxonomy" id="408172"/>
    <lineage>
        <taxon>unclassified sequences</taxon>
        <taxon>metagenomes</taxon>
        <taxon>ecological metagenomes</taxon>
    </lineage>
</organism>
<dbReference type="GO" id="GO:0005524">
    <property type="term" value="F:ATP binding"/>
    <property type="evidence" value="ECO:0007669"/>
    <property type="project" value="UniProtKB-KW"/>
</dbReference>
<keyword evidence="7" id="KW-0547">Nucleotide-binding</keyword>
<dbReference type="HAMAP" id="MF_01382">
    <property type="entry name" value="SecA"/>
    <property type="match status" value="1"/>
</dbReference>
<dbReference type="SUPFAM" id="SSF81767">
    <property type="entry name" value="Pre-protein crosslinking domain of SecA"/>
    <property type="match status" value="1"/>
</dbReference>
<evidence type="ECO:0000256" key="7">
    <source>
        <dbReference type="ARBA" id="ARBA00022741"/>
    </source>
</evidence>
<keyword evidence="5" id="KW-0963">Cytoplasm</keyword>
<dbReference type="SMART" id="SM00957">
    <property type="entry name" value="SecA_DEAD"/>
    <property type="match status" value="1"/>
</dbReference>
<keyword evidence="9" id="KW-0067">ATP-binding</keyword>
<dbReference type="Gene3D" id="1.10.3060.10">
    <property type="entry name" value="Helical scaffold and wing domains of SecA"/>
    <property type="match status" value="1"/>
</dbReference>
<evidence type="ECO:0000256" key="13">
    <source>
        <dbReference type="ARBA" id="ARBA00023136"/>
    </source>
</evidence>
<dbReference type="InterPro" id="IPR044722">
    <property type="entry name" value="SecA_SF2_C"/>
</dbReference>
<evidence type="ECO:0000256" key="6">
    <source>
        <dbReference type="ARBA" id="ARBA00022723"/>
    </source>
</evidence>
<evidence type="ECO:0000256" key="12">
    <source>
        <dbReference type="ARBA" id="ARBA00023010"/>
    </source>
</evidence>
<dbReference type="FunFam" id="3.40.50.300:FF:000113">
    <property type="entry name" value="Preprotein translocase subunit SecA"/>
    <property type="match status" value="1"/>
</dbReference>
<evidence type="ECO:0000256" key="11">
    <source>
        <dbReference type="ARBA" id="ARBA00022967"/>
    </source>
</evidence>
<dbReference type="Gene3D" id="3.90.1440.10">
    <property type="entry name" value="SecA, preprotein cross-linking domain"/>
    <property type="match status" value="1"/>
</dbReference>
<dbReference type="InterPro" id="IPR011130">
    <property type="entry name" value="SecA_preprotein_X-link_dom"/>
</dbReference>
<dbReference type="CDD" id="cd17928">
    <property type="entry name" value="DEXDc_SecA"/>
    <property type="match status" value="1"/>
</dbReference>
<gene>
    <name evidence="18" type="ORF">METZ01_LOCUS8441</name>
</gene>
<feature type="compositionally biased region" description="Basic and acidic residues" evidence="14">
    <location>
        <begin position="845"/>
        <end position="856"/>
    </location>
</feature>
<dbReference type="GO" id="GO:0006605">
    <property type="term" value="P:protein targeting"/>
    <property type="evidence" value="ECO:0007669"/>
    <property type="project" value="InterPro"/>
</dbReference>
<dbReference type="GO" id="GO:0005886">
    <property type="term" value="C:plasma membrane"/>
    <property type="evidence" value="ECO:0007669"/>
    <property type="project" value="UniProtKB-SubCell"/>
</dbReference>
<dbReference type="FunFam" id="3.90.1440.10:FF:000001">
    <property type="entry name" value="Preprotein translocase subunit SecA"/>
    <property type="match status" value="1"/>
</dbReference>
<evidence type="ECO:0000256" key="9">
    <source>
        <dbReference type="ARBA" id="ARBA00022840"/>
    </source>
</evidence>
<protein>
    <submittedName>
        <fullName evidence="18">Uncharacterized protein</fullName>
    </submittedName>
</protein>
<dbReference type="InterPro" id="IPR036670">
    <property type="entry name" value="SecA_X-link_sf"/>
</dbReference>
<dbReference type="InterPro" id="IPR000185">
    <property type="entry name" value="SecA"/>
</dbReference>
<dbReference type="InterPro" id="IPR014001">
    <property type="entry name" value="Helicase_ATP-bd"/>
</dbReference>
<keyword evidence="4" id="KW-1003">Cell membrane</keyword>